<dbReference type="Pfam" id="PF00403">
    <property type="entry name" value="HMA"/>
    <property type="match status" value="1"/>
</dbReference>
<proteinExistence type="predicted"/>
<evidence type="ECO:0000313" key="2">
    <source>
        <dbReference type="EMBL" id="KKS43011.1"/>
    </source>
</evidence>
<evidence type="ECO:0000313" key="3">
    <source>
        <dbReference type="Proteomes" id="UP000033854"/>
    </source>
</evidence>
<dbReference type="InterPro" id="IPR006121">
    <property type="entry name" value="HMA_dom"/>
</dbReference>
<accession>A0A0G1B9K1</accession>
<dbReference type="CDD" id="cd00371">
    <property type="entry name" value="HMA"/>
    <property type="match status" value="1"/>
</dbReference>
<comment type="caution">
    <text evidence="2">The sequence shown here is derived from an EMBL/GenBank/DDBJ whole genome shotgun (WGS) entry which is preliminary data.</text>
</comment>
<dbReference type="AlphaFoldDB" id="A0A0G1B9K1"/>
<dbReference type="Gene3D" id="3.30.70.100">
    <property type="match status" value="1"/>
</dbReference>
<dbReference type="InterPro" id="IPR036163">
    <property type="entry name" value="HMA_dom_sf"/>
</dbReference>
<evidence type="ECO:0000259" key="1">
    <source>
        <dbReference type="PROSITE" id="PS50846"/>
    </source>
</evidence>
<dbReference type="PROSITE" id="PS50846">
    <property type="entry name" value="HMA_2"/>
    <property type="match status" value="1"/>
</dbReference>
<dbReference type="Proteomes" id="UP000033854">
    <property type="component" value="Unassembled WGS sequence"/>
</dbReference>
<dbReference type="GO" id="GO:0046872">
    <property type="term" value="F:metal ion binding"/>
    <property type="evidence" value="ECO:0007669"/>
    <property type="project" value="InterPro"/>
</dbReference>
<gene>
    <name evidence="2" type="ORF">UV06_C0003G0012</name>
</gene>
<name>A0A0G1B9K1_9BACT</name>
<feature type="domain" description="HMA" evidence="1">
    <location>
        <begin position="1"/>
        <end position="58"/>
    </location>
</feature>
<protein>
    <submittedName>
        <fullName evidence="2">Heavy metal translocating P-type ATPase</fullName>
    </submittedName>
</protein>
<reference evidence="2 3" key="1">
    <citation type="journal article" date="2015" name="Nature">
        <title>rRNA introns, odd ribosomes, and small enigmatic genomes across a large radiation of phyla.</title>
        <authorList>
            <person name="Brown C.T."/>
            <person name="Hug L.A."/>
            <person name="Thomas B.C."/>
            <person name="Sharon I."/>
            <person name="Castelle C.J."/>
            <person name="Singh A."/>
            <person name="Wilkins M.J."/>
            <person name="Williams K.H."/>
            <person name="Banfield J.F."/>
        </authorList>
    </citation>
    <scope>NUCLEOTIDE SEQUENCE [LARGE SCALE GENOMIC DNA]</scope>
</reference>
<dbReference type="SUPFAM" id="SSF55008">
    <property type="entry name" value="HMA, heavy metal-associated domain"/>
    <property type="match status" value="1"/>
</dbReference>
<organism evidence="2 3">
    <name type="scientific">Candidatus Collierbacteria bacterium GW2011_GWA2_42_17</name>
    <dbReference type="NCBI Taxonomy" id="1618378"/>
    <lineage>
        <taxon>Bacteria</taxon>
        <taxon>Candidatus Collieribacteriota</taxon>
    </lineage>
</organism>
<sequence length="60" mass="6700">MHCKSCIKIIEATLSEIPGVKITDSDFKKKTVSITYNIDTTTPEILINTIKEIGYKAEIV</sequence>
<dbReference type="EMBL" id="LCDA01000003">
    <property type="protein sequence ID" value="KKS43011.1"/>
    <property type="molecule type" value="Genomic_DNA"/>
</dbReference>